<gene>
    <name evidence="3" type="ORF">BCR35DRAFT_300954</name>
</gene>
<evidence type="ECO:0000256" key="1">
    <source>
        <dbReference type="SAM" id="SignalP"/>
    </source>
</evidence>
<accession>A0A1Y2FYL8</accession>
<dbReference type="PROSITE" id="PS50948">
    <property type="entry name" value="PAN"/>
    <property type="match status" value="1"/>
</dbReference>
<organism evidence="3 4">
    <name type="scientific">Leucosporidium creatinivorum</name>
    <dbReference type="NCBI Taxonomy" id="106004"/>
    <lineage>
        <taxon>Eukaryota</taxon>
        <taxon>Fungi</taxon>
        <taxon>Dikarya</taxon>
        <taxon>Basidiomycota</taxon>
        <taxon>Pucciniomycotina</taxon>
        <taxon>Microbotryomycetes</taxon>
        <taxon>Leucosporidiales</taxon>
        <taxon>Leucosporidium</taxon>
    </lineage>
</organism>
<feature type="chain" id="PRO_5010987447" description="Apple domain-containing protein" evidence="1">
    <location>
        <begin position="21"/>
        <end position="134"/>
    </location>
</feature>
<feature type="signal peptide" evidence="1">
    <location>
        <begin position="1"/>
        <end position="20"/>
    </location>
</feature>
<evidence type="ECO:0000259" key="2">
    <source>
        <dbReference type="PROSITE" id="PS50948"/>
    </source>
</evidence>
<dbReference type="InterPro" id="IPR003609">
    <property type="entry name" value="Pan_app"/>
</dbReference>
<dbReference type="Proteomes" id="UP000193467">
    <property type="component" value="Unassembled WGS sequence"/>
</dbReference>
<protein>
    <recommendedName>
        <fullName evidence="2">Apple domain-containing protein</fullName>
    </recommendedName>
</protein>
<name>A0A1Y2FYL8_9BASI</name>
<feature type="domain" description="Apple" evidence="2">
    <location>
        <begin position="78"/>
        <end position="134"/>
    </location>
</feature>
<sequence>MKVALLITSLLALLTISVIAVPAAVELDKVDSSELVARADSHCHKGQTPCKEKRGGSLKPVCCNYNSICVRNHGCLKCPLVTRGPLGAINGLGFAEGSTQDVKEGVTSPLACCSLCANNKRCSGFAWEKGDFCT</sequence>
<reference evidence="3 4" key="1">
    <citation type="submission" date="2016-07" db="EMBL/GenBank/DDBJ databases">
        <title>Pervasive Adenine N6-methylation of Active Genes in Fungi.</title>
        <authorList>
            <consortium name="DOE Joint Genome Institute"/>
            <person name="Mondo S.J."/>
            <person name="Dannebaum R.O."/>
            <person name="Kuo R.C."/>
            <person name="Labutti K."/>
            <person name="Haridas S."/>
            <person name="Kuo A."/>
            <person name="Salamov A."/>
            <person name="Ahrendt S.R."/>
            <person name="Lipzen A."/>
            <person name="Sullivan W."/>
            <person name="Andreopoulos W.B."/>
            <person name="Clum A."/>
            <person name="Lindquist E."/>
            <person name="Daum C."/>
            <person name="Ramamoorthy G.K."/>
            <person name="Gryganskyi A."/>
            <person name="Culley D."/>
            <person name="Magnuson J.K."/>
            <person name="James T.Y."/>
            <person name="O'Malley M.A."/>
            <person name="Stajich J.E."/>
            <person name="Spatafora J.W."/>
            <person name="Visel A."/>
            <person name="Grigoriev I.V."/>
        </authorList>
    </citation>
    <scope>NUCLEOTIDE SEQUENCE [LARGE SCALE GENOMIC DNA]</scope>
    <source>
        <strain evidence="3 4">62-1032</strain>
    </source>
</reference>
<proteinExistence type="predicted"/>
<keyword evidence="4" id="KW-1185">Reference proteome</keyword>
<comment type="caution">
    <text evidence="3">The sequence shown here is derived from an EMBL/GenBank/DDBJ whole genome shotgun (WGS) entry which is preliminary data.</text>
</comment>
<evidence type="ECO:0000313" key="3">
    <source>
        <dbReference type="EMBL" id="ORY89131.1"/>
    </source>
</evidence>
<dbReference type="AlphaFoldDB" id="A0A1Y2FYL8"/>
<dbReference type="InParanoid" id="A0A1Y2FYL8"/>
<dbReference type="EMBL" id="MCGR01000007">
    <property type="protein sequence ID" value="ORY89131.1"/>
    <property type="molecule type" value="Genomic_DNA"/>
</dbReference>
<evidence type="ECO:0000313" key="4">
    <source>
        <dbReference type="Proteomes" id="UP000193467"/>
    </source>
</evidence>
<keyword evidence="1" id="KW-0732">Signal</keyword>